<dbReference type="PANTHER" id="PTHR31917:SF147">
    <property type="entry name" value="AGENET DOMAIN-CONTAINING PROTEIN"/>
    <property type="match status" value="1"/>
</dbReference>
<evidence type="ECO:0000313" key="3">
    <source>
        <dbReference type="EMBL" id="CAA7017064.1"/>
    </source>
</evidence>
<dbReference type="AlphaFoldDB" id="A0A6D2HKT1"/>
<evidence type="ECO:0000313" key="4">
    <source>
        <dbReference type="Proteomes" id="UP000467841"/>
    </source>
</evidence>
<dbReference type="CDD" id="cd20406">
    <property type="entry name" value="Tudor_Agenet_AtDUF_rpt2_4"/>
    <property type="match status" value="3"/>
</dbReference>
<dbReference type="SMART" id="SM00743">
    <property type="entry name" value="Agenet"/>
    <property type="match status" value="5"/>
</dbReference>
<feature type="domain" description="Agenet" evidence="2">
    <location>
        <begin position="315"/>
        <end position="383"/>
    </location>
</feature>
<feature type="domain" description="Tudor" evidence="1">
    <location>
        <begin position="166"/>
        <end position="235"/>
    </location>
</feature>
<accession>A0A6D2HKT1</accession>
<reference evidence="3" key="1">
    <citation type="submission" date="2020-01" db="EMBL/GenBank/DDBJ databases">
        <authorList>
            <person name="Mishra B."/>
        </authorList>
    </citation>
    <scope>NUCLEOTIDE SEQUENCE [LARGE SCALE GENOMIC DNA]</scope>
</reference>
<dbReference type="SMART" id="SM00333">
    <property type="entry name" value="TUDOR"/>
    <property type="match status" value="3"/>
</dbReference>
<evidence type="ECO:0000259" key="1">
    <source>
        <dbReference type="SMART" id="SM00333"/>
    </source>
</evidence>
<sequence length="452" mass="52486">MISDRFWRGGDGVEVERVVSGAAAYFPANVVSAPSVRKKLVWVEYEALMVGGSARMKEYVVPTRIRPSPPRELLNTRFKAGDDVDVFRDSEGCWVRGDVTAVLENSRYIVEFEGENRSESEVHRSNLRLHRDWVDGNWVPSPLQQGNVMESTPKSLKLKIKFRRRDEYEKGATVEVRSEEEAYAGSWYCARIISLLGDEKYIVEHLRFRSDGDETIPLRDLVVAQNIRPVPPPPVLSPSYEPGDEVDAWVNKRWWIGRVSKVLGGGSKCLIYFISTGEETIVLHFNLRPRKDWINGRWVNPSKVQWKKLKSCERPEFKNGMMVEVRSDEPGYEGSWYSAKIISCLGDNRYAVEYQTLRTEDERELLKEEARGWDIRPSPPQVIPRACRYELWEHVDAWFNDGWWSGCVYKINSDYTQYGVYFNTTNERLEFAYSELRPCQVWIKGKWSRAQE</sequence>
<dbReference type="PANTHER" id="PTHR31917">
    <property type="entry name" value="AGENET DOMAIN-CONTAINING PROTEIN-RELATED"/>
    <property type="match status" value="1"/>
</dbReference>
<proteinExistence type="predicted"/>
<dbReference type="Proteomes" id="UP000467841">
    <property type="component" value="Unassembled WGS sequence"/>
</dbReference>
<name>A0A6D2HKT1_9BRAS</name>
<feature type="domain" description="Tudor" evidence="1">
    <location>
        <begin position="315"/>
        <end position="370"/>
    </location>
</feature>
<feature type="domain" description="Tudor" evidence="1">
    <location>
        <begin position="76"/>
        <end position="135"/>
    </location>
</feature>
<feature type="domain" description="Agenet" evidence="2">
    <location>
        <begin position="238"/>
        <end position="295"/>
    </location>
</feature>
<feature type="domain" description="Agenet" evidence="2">
    <location>
        <begin position="76"/>
        <end position="135"/>
    </location>
</feature>
<dbReference type="InterPro" id="IPR014002">
    <property type="entry name" value="Agenet_dom_plant"/>
</dbReference>
<feature type="domain" description="Agenet" evidence="2">
    <location>
        <begin position="166"/>
        <end position="235"/>
    </location>
</feature>
<comment type="caution">
    <text evidence="3">The sequence shown here is derived from an EMBL/GenBank/DDBJ whole genome shotgun (WGS) entry which is preliminary data.</text>
</comment>
<dbReference type="Pfam" id="PF05641">
    <property type="entry name" value="Agenet"/>
    <property type="match status" value="4"/>
</dbReference>
<keyword evidence="4" id="KW-1185">Reference proteome</keyword>
<dbReference type="OrthoDB" id="2020707at2759"/>
<evidence type="ECO:0000259" key="2">
    <source>
        <dbReference type="SMART" id="SM00743"/>
    </source>
</evidence>
<organism evidence="3 4">
    <name type="scientific">Microthlaspi erraticum</name>
    <dbReference type="NCBI Taxonomy" id="1685480"/>
    <lineage>
        <taxon>Eukaryota</taxon>
        <taxon>Viridiplantae</taxon>
        <taxon>Streptophyta</taxon>
        <taxon>Embryophyta</taxon>
        <taxon>Tracheophyta</taxon>
        <taxon>Spermatophyta</taxon>
        <taxon>Magnoliopsida</taxon>
        <taxon>eudicotyledons</taxon>
        <taxon>Gunneridae</taxon>
        <taxon>Pentapetalae</taxon>
        <taxon>rosids</taxon>
        <taxon>malvids</taxon>
        <taxon>Brassicales</taxon>
        <taxon>Brassicaceae</taxon>
        <taxon>Coluteocarpeae</taxon>
        <taxon>Microthlaspi</taxon>
    </lineage>
</organism>
<dbReference type="Gene3D" id="2.30.30.140">
    <property type="match status" value="1"/>
</dbReference>
<dbReference type="InterPro" id="IPR002999">
    <property type="entry name" value="Tudor"/>
</dbReference>
<gene>
    <name evidence="3" type="ORF">MERR_LOCUS4299</name>
</gene>
<protein>
    <recommendedName>
        <fullName evidence="5">Agenet domain-containing protein</fullName>
    </recommendedName>
</protein>
<feature type="domain" description="Agenet" evidence="2">
    <location>
        <begin position="387"/>
        <end position="444"/>
    </location>
</feature>
<evidence type="ECO:0008006" key="5">
    <source>
        <dbReference type="Google" id="ProtNLM"/>
    </source>
</evidence>
<dbReference type="CDD" id="cd20405">
    <property type="entry name" value="Tudor_Agenet_AtDUF_rpt1_3"/>
    <property type="match status" value="2"/>
</dbReference>
<dbReference type="EMBL" id="CACVBM020000288">
    <property type="protein sequence ID" value="CAA7017064.1"/>
    <property type="molecule type" value="Genomic_DNA"/>
</dbReference>
<dbReference type="InterPro" id="IPR008395">
    <property type="entry name" value="Agenet-like_dom"/>
</dbReference>